<dbReference type="AlphaFoldDB" id="A0A3B0SMF5"/>
<feature type="non-terminal residue" evidence="1">
    <location>
        <position position="201"/>
    </location>
</feature>
<dbReference type="Pfam" id="PF08843">
    <property type="entry name" value="AbiEii"/>
    <property type="match status" value="1"/>
</dbReference>
<evidence type="ECO:0000313" key="1">
    <source>
        <dbReference type="EMBL" id="VAW01879.1"/>
    </source>
</evidence>
<dbReference type="Gene3D" id="3.10.450.620">
    <property type="entry name" value="JHP933, nucleotidyltransferase-like core domain"/>
    <property type="match status" value="1"/>
</dbReference>
<gene>
    <name evidence="1" type="ORF">MNBD_ACTINO01-1987</name>
</gene>
<reference evidence="1" key="1">
    <citation type="submission" date="2018-06" db="EMBL/GenBank/DDBJ databases">
        <authorList>
            <person name="Zhirakovskaya E."/>
        </authorList>
    </citation>
    <scope>NUCLEOTIDE SEQUENCE</scope>
</reference>
<sequence length="201" mass="21787">MPGPTLTEALVRLHGAGRADTYGAALLDVAQDHLLWLLVELGLLDGDSLILKGGTSLRKCRLGNSGRFSTDLDFVAPDDDTVLDVCEAIDGASVSGFRFSLLSTRGDGRHWSLQVTHQQLGQPDVVASVEFARRPLVLAPESLGFVTVPVHRAYDIELPTLPVISAPEATAEKLARYRRVSLGRDVYDLAQFAGRPVDERL</sequence>
<accession>A0A3B0SMF5</accession>
<proteinExistence type="predicted"/>
<evidence type="ECO:0008006" key="2">
    <source>
        <dbReference type="Google" id="ProtNLM"/>
    </source>
</evidence>
<dbReference type="InterPro" id="IPR014942">
    <property type="entry name" value="AbiEii"/>
</dbReference>
<protein>
    <recommendedName>
        <fullName evidence="2">Nucleotidyl transferase AbiEii/AbiGii toxin family protein</fullName>
    </recommendedName>
</protein>
<dbReference type="EMBL" id="UOEI01000310">
    <property type="protein sequence ID" value="VAW01879.1"/>
    <property type="molecule type" value="Genomic_DNA"/>
</dbReference>
<name>A0A3B0SMF5_9ZZZZ</name>
<organism evidence="1">
    <name type="scientific">hydrothermal vent metagenome</name>
    <dbReference type="NCBI Taxonomy" id="652676"/>
    <lineage>
        <taxon>unclassified sequences</taxon>
        <taxon>metagenomes</taxon>
        <taxon>ecological metagenomes</taxon>
    </lineage>
</organism>